<accession>A0AAU8EU92</accession>
<dbReference type="RefSeq" id="WP_353712896.1">
    <property type="nucleotide sequence ID" value="NZ_CP159279.1"/>
</dbReference>
<gene>
    <name evidence="2" type="ORF">ABRP34_08655</name>
</gene>
<reference evidence="2" key="1">
    <citation type="submission" date="2024-06" db="EMBL/GenBank/DDBJ databases">
        <title>Biodegradation of dimethachlon by Arthrobacter sp. K5: mechanistic insights and ecological implications.</title>
        <authorList>
            <person name="Hu S."/>
            <person name="Lu P."/>
        </authorList>
    </citation>
    <scope>NUCLEOTIDE SEQUENCE</scope>
    <source>
        <strain evidence="2">K5</strain>
    </source>
</reference>
<name>A0AAU8EU92_9MICC</name>
<feature type="region of interest" description="Disordered" evidence="1">
    <location>
        <begin position="738"/>
        <end position="758"/>
    </location>
</feature>
<dbReference type="AlphaFoldDB" id="A0AAU8EU92"/>
<proteinExistence type="predicted"/>
<organism evidence="2">
    <name type="scientific">Arthrobacter sp. K5</name>
    <dbReference type="NCBI Taxonomy" id="2839623"/>
    <lineage>
        <taxon>Bacteria</taxon>
        <taxon>Bacillati</taxon>
        <taxon>Actinomycetota</taxon>
        <taxon>Actinomycetes</taxon>
        <taxon>Micrococcales</taxon>
        <taxon>Micrococcaceae</taxon>
        <taxon>Arthrobacter</taxon>
    </lineage>
</organism>
<dbReference type="InterPro" id="IPR011050">
    <property type="entry name" value="Pectin_lyase_fold/virulence"/>
</dbReference>
<dbReference type="SUPFAM" id="SSF51126">
    <property type="entry name" value="Pectin lyase-like"/>
    <property type="match status" value="3"/>
</dbReference>
<dbReference type="InterPro" id="IPR006626">
    <property type="entry name" value="PbH1"/>
</dbReference>
<evidence type="ECO:0000313" key="2">
    <source>
        <dbReference type="EMBL" id="XCH13029.1"/>
    </source>
</evidence>
<dbReference type="SMART" id="SM00710">
    <property type="entry name" value="PbH1"/>
    <property type="match status" value="13"/>
</dbReference>
<sequence>MYIVDGPLRVPAGIVLNIEAGTVVKFIGGTLTVAGTLAINGTAANPVTLTAAKDDTTGGDTNGDGAASTPAANDWAGITLTGGSLTATHLNMRYSQFGINGGLNPVKFAVTDSTLSDSGYGGIDVDRSSGYSNRLSEIVVTGNTLTRSGSISITSENTDPGATPIHVKNNNVTAMTDSSVPYQILDQRLQPSNLTGNTASGNKINAFRLSGALIENWTVPTTGLPYLIGSTTSSPGLRVPAGIVLNIEAGTVVKFIGGTLTVAGTLAINGTAANPVTLTAAKDDTTGGDTNGDGAASTPAANDWAGITVTGGSLTATHLNMRYSQFGINGGLNPVKFAVTDSTLSDSGYGGIDVDRSSGYSNRLSEIVVTGNTLTRSGSISITSENTDPGATPIHVKNNNVTAMTDSSVPYQILDQRLQPSNLTGNTASGNKINAFRLSGALIENWTVPTTGLPYLIGSTTSSPGLRVPAGIVLNIEAGTVVKFIGGTLTVAGTLAINGTAANPVTLTTAKDDTTGGDTNGDGAASTPAANDWAGITLTGGSLTATHLNMKYSQFGINGGLNPVKFAVTDSTLSDSGYGGIDVDRSSGYSNRLSEIVVTGNTLTRSGSISITSENTDPGATPIHVKNNNVTAMTDSSVPYQILDQRLQPSNLTGNTASGNKINAFRLSGALIENWTVPTTGLPHLIGSTTSSPGLRVPAGIVLNIEAGTVVKFIGGTLTVAGTLAINGTAANPVTLTTAKDDTTGGDTNGDGAASTPAANDWAGITVTGGSLTATHLNIEYVYTALRLGNASADISSSSITNSGGTAVTLSDGSSASIDASFASVAQIVTTDSSSSAELRGSARDLTGTGPFVSSCRWGTGACLVDASYFDWGSTEGPYPAGGSVMACGSVIASPWSFHGTVAGRSIWSIGNCDGSPYSPASSINESQASYQAALSARQALCAQGPAYADACEIVKTNQQCFKGASDIVQSQSLFPLAPNLSSPEAVGDFVAEQGSDYLKTSTNSSVSTAAGAASHALKVKQVIGTFSALSSAYDRCH</sequence>
<dbReference type="EMBL" id="CP159279">
    <property type="protein sequence ID" value="XCH13029.1"/>
    <property type="molecule type" value="Genomic_DNA"/>
</dbReference>
<evidence type="ECO:0000256" key="1">
    <source>
        <dbReference type="SAM" id="MobiDB-lite"/>
    </source>
</evidence>
<evidence type="ECO:0008006" key="3">
    <source>
        <dbReference type="Google" id="ProtNLM"/>
    </source>
</evidence>
<protein>
    <recommendedName>
        <fullName evidence="3">Right handed beta helix domain-containing protein</fullName>
    </recommendedName>
</protein>